<sequence length="258" mass="27611">MDPSRPPSPSPSPRNALYIIQPAQGTTAQASVDPHRPSSPPLSPRNMMQPPQAPTPAPYPAVSPAEAAWQGCYSEDAQTDPFGPVPYTPQASTPAPYPAVSPLAEAARQRRCSEEEDPFGPAPDSAVSPAEAWHERVRAWRERLRTWHERHSEATINARGGGAATTRRGLAADRPSPTRALRALYKRVRGRAPRVGTAPEAVRPSGGGSAAEDLREHVLSLARKRAAPGDGDGGGGYDGDGGERDRRKKVPQREPEPV</sequence>
<keyword evidence="3" id="KW-1185">Reference proteome</keyword>
<feature type="compositionally biased region" description="Gly residues" evidence="1">
    <location>
        <begin position="230"/>
        <end position="239"/>
    </location>
</feature>
<proteinExistence type="predicted"/>
<evidence type="ECO:0000313" key="2">
    <source>
        <dbReference type="EMBL" id="KAK0703116.1"/>
    </source>
</evidence>
<accession>A0AA40DJ04</accession>
<feature type="compositionally biased region" description="Basic and acidic residues" evidence="1">
    <location>
        <begin position="241"/>
        <end position="258"/>
    </location>
</feature>
<dbReference type="Proteomes" id="UP001172101">
    <property type="component" value="Unassembled WGS sequence"/>
</dbReference>
<organism evidence="2 3">
    <name type="scientific">Lasiosphaeria miniovina</name>
    <dbReference type="NCBI Taxonomy" id="1954250"/>
    <lineage>
        <taxon>Eukaryota</taxon>
        <taxon>Fungi</taxon>
        <taxon>Dikarya</taxon>
        <taxon>Ascomycota</taxon>
        <taxon>Pezizomycotina</taxon>
        <taxon>Sordariomycetes</taxon>
        <taxon>Sordariomycetidae</taxon>
        <taxon>Sordariales</taxon>
        <taxon>Lasiosphaeriaceae</taxon>
        <taxon>Lasiosphaeria</taxon>
    </lineage>
</organism>
<evidence type="ECO:0000313" key="3">
    <source>
        <dbReference type="Proteomes" id="UP001172101"/>
    </source>
</evidence>
<reference evidence="2" key="1">
    <citation type="submission" date="2023-06" db="EMBL/GenBank/DDBJ databases">
        <title>Genome-scale phylogeny and comparative genomics of the fungal order Sordariales.</title>
        <authorList>
            <consortium name="Lawrence Berkeley National Laboratory"/>
            <person name="Hensen N."/>
            <person name="Bonometti L."/>
            <person name="Westerberg I."/>
            <person name="Brannstrom I.O."/>
            <person name="Guillou S."/>
            <person name="Cros-Aarteil S."/>
            <person name="Calhoun S."/>
            <person name="Haridas S."/>
            <person name="Kuo A."/>
            <person name="Mondo S."/>
            <person name="Pangilinan J."/>
            <person name="Riley R."/>
            <person name="LaButti K."/>
            <person name="Andreopoulos B."/>
            <person name="Lipzen A."/>
            <person name="Chen C."/>
            <person name="Yanf M."/>
            <person name="Daum C."/>
            <person name="Ng V."/>
            <person name="Clum A."/>
            <person name="Steindorff A."/>
            <person name="Ohm R."/>
            <person name="Martin F."/>
            <person name="Silar P."/>
            <person name="Natvig D."/>
            <person name="Lalanne C."/>
            <person name="Gautier V."/>
            <person name="Ament-velasquez S.L."/>
            <person name="Kruys A."/>
            <person name="Hutchinson M.I."/>
            <person name="Powell A.J."/>
            <person name="Barry K."/>
            <person name="Miller A.N."/>
            <person name="Grigoriev I.V."/>
            <person name="Debuchy R."/>
            <person name="Gladieux P."/>
            <person name="Thoren M.H."/>
            <person name="Johannesson H."/>
        </authorList>
    </citation>
    <scope>NUCLEOTIDE SEQUENCE</scope>
    <source>
        <strain evidence="2">SMH2392-1A</strain>
    </source>
</reference>
<dbReference type="RefSeq" id="XP_060289975.1">
    <property type="nucleotide sequence ID" value="XM_060440554.1"/>
</dbReference>
<feature type="region of interest" description="Disordered" evidence="1">
    <location>
        <begin position="1"/>
        <end position="133"/>
    </location>
</feature>
<feature type="compositionally biased region" description="Pro residues" evidence="1">
    <location>
        <begin position="1"/>
        <end position="12"/>
    </location>
</feature>
<feature type="region of interest" description="Disordered" evidence="1">
    <location>
        <begin position="151"/>
        <end position="258"/>
    </location>
</feature>
<protein>
    <submittedName>
        <fullName evidence="2">Uncharacterized protein</fullName>
    </submittedName>
</protein>
<dbReference type="GeneID" id="85323824"/>
<evidence type="ECO:0000256" key="1">
    <source>
        <dbReference type="SAM" id="MobiDB-lite"/>
    </source>
</evidence>
<feature type="compositionally biased region" description="Pro residues" evidence="1">
    <location>
        <begin position="51"/>
        <end position="61"/>
    </location>
</feature>
<feature type="compositionally biased region" description="Low complexity" evidence="1">
    <location>
        <begin position="154"/>
        <end position="174"/>
    </location>
</feature>
<dbReference type="AlphaFoldDB" id="A0AA40DJ04"/>
<dbReference type="EMBL" id="JAUIRO010000008">
    <property type="protein sequence ID" value="KAK0703116.1"/>
    <property type="molecule type" value="Genomic_DNA"/>
</dbReference>
<gene>
    <name evidence="2" type="ORF">B0T26DRAFT_680856</name>
</gene>
<comment type="caution">
    <text evidence="2">The sequence shown here is derived from an EMBL/GenBank/DDBJ whole genome shotgun (WGS) entry which is preliminary data.</text>
</comment>
<name>A0AA40DJ04_9PEZI</name>